<dbReference type="Pfam" id="PF01025">
    <property type="entry name" value="GrpE"/>
    <property type="match status" value="1"/>
</dbReference>
<dbReference type="HAMAP" id="MF_01151">
    <property type="entry name" value="GrpE"/>
    <property type="match status" value="1"/>
</dbReference>
<evidence type="ECO:0000256" key="4">
    <source>
        <dbReference type="ARBA" id="ARBA00022490"/>
    </source>
</evidence>
<evidence type="ECO:0000256" key="12">
    <source>
        <dbReference type="RuleBase" id="RU004478"/>
    </source>
</evidence>
<dbReference type="Proteomes" id="UP000297714">
    <property type="component" value="Unassembled WGS sequence"/>
</dbReference>
<evidence type="ECO:0000256" key="2">
    <source>
        <dbReference type="ARBA" id="ARBA00009054"/>
    </source>
</evidence>
<evidence type="ECO:0000256" key="8">
    <source>
        <dbReference type="ARBA" id="ARBA00072274"/>
    </source>
</evidence>
<feature type="region of interest" description="Disordered" evidence="13">
    <location>
        <begin position="1"/>
        <end position="82"/>
    </location>
</feature>
<dbReference type="AlphaFoldDB" id="A0A4Z0Y2G6"/>
<feature type="compositionally biased region" description="Basic and acidic residues" evidence="13">
    <location>
        <begin position="1"/>
        <end position="37"/>
    </location>
</feature>
<dbReference type="GO" id="GO:0006457">
    <property type="term" value="P:protein folding"/>
    <property type="evidence" value="ECO:0007669"/>
    <property type="project" value="InterPro"/>
</dbReference>
<dbReference type="Gene3D" id="2.30.22.10">
    <property type="entry name" value="Head domain of nucleotide exchange factor GrpE"/>
    <property type="match status" value="1"/>
</dbReference>
<comment type="function">
    <text evidence="7 10 11">Participates actively in the response to hyperosmotic and heat shock by preventing the aggregation of stress-denatured proteins, in association with DnaK and GrpE. It is the nucleotide exchange factor for DnaK and may function as a thermosensor. Unfolded proteins bind initially to DnaJ; upon interaction with the DnaJ-bound protein, DnaK hydrolyzes its bound ATP, resulting in the formation of a stable complex. GrpE releases ADP from DnaK; ATP binding to DnaK triggers the release of the substrate protein, thus completing the reaction cycle. Several rounds of ATP-dependent interactions between DnaJ, DnaK and GrpE are required for fully efficient folding.</text>
</comment>
<keyword evidence="15" id="KW-1185">Reference proteome</keyword>
<reference evidence="14 15" key="1">
    <citation type="submission" date="2019-04" db="EMBL/GenBank/DDBJ databases">
        <authorList>
            <person name="Poehlein A."/>
            <person name="Bengelsdorf F.R."/>
            <person name="Duerre P."/>
            <person name="Daniel R."/>
        </authorList>
    </citation>
    <scope>NUCLEOTIDE SEQUENCE [LARGE SCALE GENOMIC DNA]</scope>
    <source>
        <strain evidence="14 15">BS-1</strain>
    </source>
</reference>
<dbReference type="InterPro" id="IPR013805">
    <property type="entry name" value="GrpE_CC"/>
</dbReference>
<keyword evidence="6 10" id="KW-0143">Chaperone</keyword>
<evidence type="ECO:0000256" key="6">
    <source>
        <dbReference type="ARBA" id="ARBA00023186"/>
    </source>
</evidence>
<evidence type="ECO:0000256" key="3">
    <source>
        <dbReference type="ARBA" id="ARBA00011738"/>
    </source>
</evidence>
<dbReference type="PANTHER" id="PTHR21237">
    <property type="entry name" value="GRPE PROTEIN"/>
    <property type="match status" value="1"/>
</dbReference>
<comment type="subunit">
    <text evidence="3 10">Homodimer.</text>
</comment>
<dbReference type="NCBIfam" id="NF010757">
    <property type="entry name" value="PRK14160.1"/>
    <property type="match status" value="1"/>
</dbReference>
<dbReference type="SUPFAM" id="SSF58014">
    <property type="entry name" value="Coiled-coil domain of nucleotide exchange factor GrpE"/>
    <property type="match status" value="1"/>
</dbReference>
<dbReference type="PRINTS" id="PR00773">
    <property type="entry name" value="GRPEPROTEIN"/>
</dbReference>
<dbReference type="InterPro" id="IPR009012">
    <property type="entry name" value="GrpE_head"/>
</dbReference>
<evidence type="ECO:0000256" key="1">
    <source>
        <dbReference type="ARBA" id="ARBA00004496"/>
    </source>
</evidence>
<dbReference type="GO" id="GO:0051082">
    <property type="term" value="F:unfolded protein binding"/>
    <property type="evidence" value="ECO:0007669"/>
    <property type="project" value="TreeGrafter"/>
</dbReference>
<evidence type="ECO:0000256" key="13">
    <source>
        <dbReference type="SAM" id="MobiDB-lite"/>
    </source>
</evidence>
<dbReference type="PROSITE" id="PS01071">
    <property type="entry name" value="GRPE"/>
    <property type="match status" value="1"/>
</dbReference>
<comment type="caution">
    <text evidence="14">The sequence shown here is derived from an EMBL/GenBank/DDBJ whole genome shotgun (WGS) entry which is preliminary data.</text>
</comment>
<keyword evidence="4 10" id="KW-0963">Cytoplasm</keyword>
<proteinExistence type="inferred from homology"/>
<name>A0A4Z0Y2G6_9FIRM</name>
<evidence type="ECO:0000313" key="14">
    <source>
        <dbReference type="EMBL" id="TGJ77067.1"/>
    </source>
</evidence>
<dbReference type="InterPro" id="IPR000740">
    <property type="entry name" value="GrpE"/>
</dbReference>
<gene>
    <name evidence="10 14" type="primary">grpE</name>
    <name evidence="14" type="ORF">CAGA_11430</name>
</gene>
<dbReference type="EMBL" id="SRMQ01000003">
    <property type="protein sequence ID" value="TGJ77067.1"/>
    <property type="molecule type" value="Genomic_DNA"/>
</dbReference>
<evidence type="ECO:0000256" key="5">
    <source>
        <dbReference type="ARBA" id="ARBA00023016"/>
    </source>
</evidence>
<evidence type="ECO:0000256" key="7">
    <source>
        <dbReference type="ARBA" id="ARBA00053401"/>
    </source>
</evidence>
<dbReference type="PANTHER" id="PTHR21237:SF23">
    <property type="entry name" value="GRPE PROTEIN HOMOLOG, MITOCHONDRIAL"/>
    <property type="match status" value="1"/>
</dbReference>
<dbReference type="GO" id="GO:0005737">
    <property type="term" value="C:cytoplasm"/>
    <property type="evidence" value="ECO:0007669"/>
    <property type="project" value="UniProtKB-SubCell"/>
</dbReference>
<dbReference type="NCBIfam" id="NF010738">
    <property type="entry name" value="PRK14140.1"/>
    <property type="match status" value="1"/>
</dbReference>
<organism evidence="14 15">
    <name type="scientific">Caproiciproducens galactitolivorans</name>
    <dbReference type="NCBI Taxonomy" id="642589"/>
    <lineage>
        <taxon>Bacteria</taxon>
        <taxon>Bacillati</taxon>
        <taxon>Bacillota</taxon>
        <taxon>Clostridia</taxon>
        <taxon>Eubacteriales</taxon>
        <taxon>Acutalibacteraceae</taxon>
        <taxon>Caproiciproducens</taxon>
    </lineage>
</organism>
<dbReference type="GO" id="GO:0051087">
    <property type="term" value="F:protein-folding chaperone binding"/>
    <property type="evidence" value="ECO:0007669"/>
    <property type="project" value="InterPro"/>
</dbReference>
<accession>A0A4Z0Y2G6</accession>
<comment type="similarity">
    <text evidence="2 10 12">Belongs to the GrpE family.</text>
</comment>
<protein>
    <recommendedName>
        <fullName evidence="8 10">Protein GrpE</fullName>
    </recommendedName>
    <alternativeName>
        <fullName evidence="9 10">HSP-70 cofactor</fullName>
    </alternativeName>
</protein>
<feature type="compositionally biased region" description="Basic and acidic residues" evidence="13">
    <location>
        <begin position="47"/>
        <end position="82"/>
    </location>
</feature>
<evidence type="ECO:0000256" key="9">
    <source>
        <dbReference type="ARBA" id="ARBA00076414"/>
    </source>
</evidence>
<evidence type="ECO:0000256" key="11">
    <source>
        <dbReference type="RuleBase" id="RU000639"/>
    </source>
</evidence>
<comment type="subcellular location">
    <subcellularLocation>
        <location evidence="1 10">Cytoplasm</location>
    </subcellularLocation>
</comment>
<evidence type="ECO:0000313" key="15">
    <source>
        <dbReference type="Proteomes" id="UP000297714"/>
    </source>
</evidence>
<dbReference type="GO" id="GO:0042803">
    <property type="term" value="F:protein homodimerization activity"/>
    <property type="evidence" value="ECO:0007669"/>
    <property type="project" value="InterPro"/>
</dbReference>
<keyword evidence="5 10" id="KW-0346">Stress response</keyword>
<evidence type="ECO:0000256" key="10">
    <source>
        <dbReference type="HAMAP-Rule" id="MF_01151"/>
    </source>
</evidence>
<dbReference type="Gene3D" id="3.90.20.20">
    <property type="match status" value="1"/>
</dbReference>
<dbReference type="CDD" id="cd00446">
    <property type="entry name" value="GrpE"/>
    <property type="match status" value="1"/>
</dbReference>
<dbReference type="SUPFAM" id="SSF51064">
    <property type="entry name" value="Head domain of nucleotide exchange factor GrpE"/>
    <property type="match status" value="1"/>
</dbReference>
<dbReference type="RefSeq" id="WP_243112954.1">
    <property type="nucleotide sequence ID" value="NZ_JAJUFJ010000006.1"/>
</dbReference>
<sequence length="221" mass="24754">MDKERIDQKDKREEAAQPQNHEAEVQEGKDTSQEKTVETQGGQPQEASEKKASKEKTSEKQGSKPEEKAPADETKEQLEKAQEELKKQKEILLRTAAEYDNYRKRTEREKAAVYTDATAAAVTEFLGVADNLERALEQKECSVEDLRKGVEMVQTQLIKALSKLGVEPMGKAGETFDPDLHNAVSHIEDENAGENTITQVFLKGYKIGDKVIRHAMVQVAN</sequence>
<dbReference type="GO" id="GO:0000774">
    <property type="term" value="F:adenyl-nucleotide exchange factor activity"/>
    <property type="evidence" value="ECO:0007669"/>
    <property type="project" value="InterPro"/>
</dbReference>
<dbReference type="FunFam" id="2.30.22.10:FF:000001">
    <property type="entry name" value="Protein GrpE"/>
    <property type="match status" value="1"/>
</dbReference>